<protein>
    <submittedName>
        <fullName evidence="1">Uncharacterized protein</fullName>
    </submittedName>
</protein>
<proteinExistence type="predicted"/>
<accession>A0A6A6HE37</accession>
<dbReference type="Proteomes" id="UP000800092">
    <property type="component" value="Unassembled WGS sequence"/>
</dbReference>
<reference evidence="1" key="1">
    <citation type="journal article" date="2020" name="Stud. Mycol.">
        <title>101 Dothideomycetes genomes: a test case for predicting lifestyles and emergence of pathogens.</title>
        <authorList>
            <person name="Haridas S."/>
            <person name="Albert R."/>
            <person name="Binder M."/>
            <person name="Bloem J."/>
            <person name="Labutti K."/>
            <person name="Salamov A."/>
            <person name="Andreopoulos B."/>
            <person name="Baker S."/>
            <person name="Barry K."/>
            <person name="Bills G."/>
            <person name="Bluhm B."/>
            <person name="Cannon C."/>
            <person name="Castanera R."/>
            <person name="Culley D."/>
            <person name="Daum C."/>
            <person name="Ezra D."/>
            <person name="Gonzalez J."/>
            <person name="Henrissat B."/>
            <person name="Kuo A."/>
            <person name="Liang C."/>
            <person name="Lipzen A."/>
            <person name="Lutzoni F."/>
            <person name="Magnuson J."/>
            <person name="Mondo S."/>
            <person name="Nolan M."/>
            <person name="Ohm R."/>
            <person name="Pangilinan J."/>
            <person name="Park H.-J."/>
            <person name="Ramirez L."/>
            <person name="Alfaro M."/>
            <person name="Sun H."/>
            <person name="Tritt A."/>
            <person name="Yoshinaga Y."/>
            <person name="Zwiers L.-H."/>
            <person name="Turgeon B."/>
            <person name="Goodwin S."/>
            <person name="Spatafora J."/>
            <person name="Crous P."/>
            <person name="Grigoriev I."/>
        </authorList>
    </citation>
    <scope>NUCLEOTIDE SEQUENCE</scope>
    <source>
        <strain evidence="1">Tuck. ex Michener</strain>
    </source>
</reference>
<dbReference type="EMBL" id="ML991789">
    <property type="protein sequence ID" value="KAF2235753.1"/>
    <property type="molecule type" value="Genomic_DNA"/>
</dbReference>
<gene>
    <name evidence="1" type="ORF">EV356DRAFT_95467</name>
</gene>
<evidence type="ECO:0000313" key="2">
    <source>
        <dbReference type="Proteomes" id="UP000800092"/>
    </source>
</evidence>
<dbReference type="AlphaFoldDB" id="A0A6A6HE37"/>
<name>A0A6A6HE37_VIRVR</name>
<organism evidence="1 2">
    <name type="scientific">Viridothelium virens</name>
    <name type="common">Speckled blister lichen</name>
    <name type="synonym">Trypethelium virens</name>
    <dbReference type="NCBI Taxonomy" id="1048519"/>
    <lineage>
        <taxon>Eukaryota</taxon>
        <taxon>Fungi</taxon>
        <taxon>Dikarya</taxon>
        <taxon>Ascomycota</taxon>
        <taxon>Pezizomycotina</taxon>
        <taxon>Dothideomycetes</taxon>
        <taxon>Dothideomycetes incertae sedis</taxon>
        <taxon>Trypetheliales</taxon>
        <taxon>Trypetheliaceae</taxon>
        <taxon>Viridothelium</taxon>
    </lineage>
</organism>
<keyword evidence="2" id="KW-1185">Reference proteome</keyword>
<evidence type="ECO:0000313" key="1">
    <source>
        <dbReference type="EMBL" id="KAF2235753.1"/>
    </source>
</evidence>
<sequence>MKGYKMAKVFLNELSRLGLQMSYYSDPYYMNVNTHTIQACNFDVITPYADATQPQKSAYHALQAFYTKSINESAIQNTTKIPLFTPNLPGAFASAAFPVATAPPPPFPPPIPGELIPVSTARLEGAVSSPPTPPIIVSHATVIPSTTSPLAPALTVSPSITVSFPPTAIVKVVLPCSNKTTSPVPRGSGSSIAVHTVPSFAVKIAAVSRLAVAVMVRKGSKLRPTSTPPGTAEIAWPEIVAAGPLTDRVVRMPEGPTMTSVPGCEGRA</sequence>